<feature type="domain" description="Rhodanese" evidence="1">
    <location>
        <begin position="14"/>
        <end position="101"/>
    </location>
</feature>
<name>A9WUS5_RENSM</name>
<dbReference type="GO" id="GO:0016740">
    <property type="term" value="F:transferase activity"/>
    <property type="evidence" value="ECO:0007669"/>
    <property type="project" value="UniProtKB-KW"/>
</dbReference>
<accession>A9WUS5</accession>
<organism evidence="2 3">
    <name type="scientific">Renibacterium salmoninarum (strain ATCC 33209 / DSM 20767 / JCM 11484 / NBRC 15589 / NCIMB 2235)</name>
    <dbReference type="NCBI Taxonomy" id="288705"/>
    <lineage>
        <taxon>Bacteria</taxon>
        <taxon>Bacillati</taxon>
        <taxon>Actinomycetota</taxon>
        <taxon>Actinomycetes</taxon>
        <taxon>Micrococcales</taxon>
        <taxon>Micrococcaceae</taxon>
        <taxon>Renibacterium</taxon>
    </lineage>
</organism>
<evidence type="ECO:0000313" key="2">
    <source>
        <dbReference type="EMBL" id="ABY24946.1"/>
    </source>
</evidence>
<dbReference type="SMART" id="SM00450">
    <property type="entry name" value="RHOD"/>
    <property type="match status" value="1"/>
</dbReference>
<keyword evidence="2" id="KW-0808">Transferase</keyword>
<dbReference type="PANTHER" id="PTHR43031">
    <property type="entry name" value="FAD-DEPENDENT OXIDOREDUCTASE"/>
    <property type="match status" value="1"/>
</dbReference>
<evidence type="ECO:0000313" key="3">
    <source>
        <dbReference type="Proteomes" id="UP000002007"/>
    </source>
</evidence>
<reference evidence="3" key="1">
    <citation type="journal article" date="2008" name="J. Bacteriol.">
        <title>Genome sequence of the fish pathogen Renibacterium salmoninarum suggests reductive evolution away from an environmental Arthrobacter ancestor.</title>
        <authorList>
            <person name="Wiens G.D."/>
            <person name="Rockey D.D."/>
            <person name="Wu Z."/>
            <person name="Chang J."/>
            <person name="Levy R."/>
            <person name="Crane S."/>
            <person name="Chen D.S."/>
            <person name="Capri G.R."/>
            <person name="Burnett J.R."/>
            <person name="Sudheesh P.S."/>
            <person name="Schipma M.J."/>
            <person name="Burd H."/>
            <person name="Bhattacharyya A."/>
            <person name="Rhodes L.D."/>
            <person name="Kaul R."/>
            <person name="Strom M.S."/>
        </authorList>
    </citation>
    <scope>NUCLEOTIDE SEQUENCE [LARGE SCALE GENOMIC DNA]</scope>
    <source>
        <strain evidence="3">ATCC 33209 / DSM 20767 / JCM 11484 / NBRC 15589 / NCIMB 2235</strain>
    </source>
</reference>
<proteinExistence type="predicted"/>
<dbReference type="KEGG" id="rsa:RSal33209_3229"/>
<dbReference type="InterPro" id="IPR001763">
    <property type="entry name" value="Rhodanese-like_dom"/>
</dbReference>
<dbReference type="Gene3D" id="3.40.250.10">
    <property type="entry name" value="Rhodanese-like domain"/>
    <property type="match status" value="1"/>
</dbReference>
<dbReference type="AlphaFoldDB" id="A9WUS5"/>
<dbReference type="Proteomes" id="UP000002007">
    <property type="component" value="Chromosome"/>
</dbReference>
<dbReference type="PROSITE" id="PS50206">
    <property type="entry name" value="RHODANESE_3"/>
    <property type="match status" value="1"/>
</dbReference>
<keyword evidence="3" id="KW-1185">Reference proteome</keyword>
<dbReference type="STRING" id="288705.RSal33209_3229"/>
<evidence type="ECO:0000259" key="1">
    <source>
        <dbReference type="PROSITE" id="PS50206"/>
    </source>
</evidence>
<dbReference type="InterPro" id="IPR036873">
    <property type="entry name" value="Rhodanese-like_dom_sf"/>
</dbReference>
<dbReference type="InterPro" id="IPR050229">
    <property type="entry name" value="GlpE_sulfurtransferase"/>
</dbReference>
<dbReference type="PANTHER" id="PTHR43031:SF17">
    <property type="entry name" value="SULFURTRANSFERASE YTWF-RELATED"/>
    <property type="match status" value="1"/>
</dbReference>
<dbReference type="eggNOG" id="COG0607">
    <property type="taxonomic scope" value="Bacteria"/>
</dbReference>
<sequence length="110" mass="12221">MAMSEFENVAVTELNDGTKILDVREDYEWDEGHIAGAVHIPLEELPTRFEELDPDEDLYVICRSGGRSARATQWLNAQGYSALNVIGGMGAWQDAEKPMVSENGEPPNVR</sequence>
<dbReference type="EMBL" id="CP000910">
    <property type="protein sequence ID" value="ABY24946.1"/>
    <property type="molecule type" value="Genomic_DNA"/>
</dbReference>
<gene>
    <name evidence="2" type="ordered locus">RSal33209_3229</name>
</gene>
<dbReference type="SUPFAM" id="SSF52821">
    <property type="entry name" value="Rhodanese/Cell cycle control phosphatase"/>
    <property type="match status" value="1"/>
</dbReference>
<protein>
    <submittedName>
        <fullName evidence="2">Sulfurtransferase</fullName>
    </submittedName>
</protein>
<dbReference type="CDD" id="cd00158">
    <property type="entry name" value="RHOD"/>
    <property type="match status" value="1"/>
</dbReference>
<dbReference type="Pfam" id="PF00581">
    <property type="entry name" value="Rhodanese"/>
    <property type="match status" value="1"/>
</dbReference>
<dbReference type="HOGENOM" id="CLU_089574_13_0_11"/>